<evidence type="ECO:0000313" key="1">
    <source>
        <dbReference type="EMBL" id="HIS35865.1"/>
    </source>
</evidence>
<organism evidence="1 2">
    <name type="scientific">Candidatus Scatousia excrementigallinarum</name>
    <dbReference type="NCBI Taxonomy" id="2840935"/>
    <lineage>
        <taxon>Bacteria</taxon>
        <taxon>Candidatus Scatousia</taxon>
    </lineage>
</organism>
<protein>
    <submittedName>
        <fullName evidence="1">Uncharacterized protein</fullName>
    </submittedName>
</protein>
<reference evidence="1" key="1">
    <citation type="submission" date="2020-10" db="EMBL/GenBank/DDBJ databases">
        <authorList>
            <person name="Gilroy R."/>
        </authorList>
    </citation>
    <scope>NUCLEOTIDE SEQUENCE</scope>
    <source>
        <strain evidence="1">6276</strain>
    </source>
</reference>
<dbReference type="EMBL" id="DVIU01000092">
    <property type="protein sequence ID" value="HIS35865.1"/>
    <property type="molecule type" value="Genomic_DNA"/>
</dbReference>
<dbReference type="AlphaFoldDB" id="A0A9D1EYJ6"/>
<name>A0A9D1EYJ6_9BACT</name>
<reference evidence="1" key="2">
    <citation type="journal article" date="2021" name="PeerJ">
        <title>Extensive microbial diversity within the chicken gut microbiome revealed by metagenomics and culture.</title>
        <authorList>
            <person name="Gilroy R."/>
            <person name="Ravi A."/>
            <person name="Getino M."/>
            <person name="Pursley I."/>
            <person name="Horton D.L."/>
            <person name="Alikhan N.F."/>
            <person name="Baker D."/>
            <person name="Gharbi K."/>
            <person name="Hall N."/>
            <person name="Watson M."/>
            <person name="Adriaenssens E.M."/>
            <person name="Foster-Nyarko E."/>
            <person name="Jarju S."/>
            <person name="Secka A."/>
            <person name="Antonio M."/>
            <person name="Oren A."/>
            <person name="Chaudhuri R.R."/>
            <person name="La Ragione R."/>
            <person name="Hildebrand F."/>
            <person name="Pallen M.J."/>
        </authorList>
    </citation>
    <scope>NUCLEOTIDE SEQUENCE</scope>
    <source>
        <strain evidence="1">6276</strain>
    </source>
</reference>
<evidence type="ECO:0000313" key="2">
    <source>
        <dbReference type="Proteomes" id="UP000823928"/>
    </source>
</evidence>
<comment type="caution">
    <text evidence="1">The sequence shown here is derived from an EMBL/GenBank/DDBJ whole genome shotgun (WGS) entry which is preliminary data.</text>
</comment>
<dbReference type="Proteomes" id="UP000823928">
    <property type="component" value="Unassembled WGS sequence"/>
</dbReference>
<gene>
    <name evidence="1" type="ORF">IAC10_04455</name>
</gene>
<proteinExistence type="predicted"/>
<accession>A0A9D1EYJ6</accession>
<sequence>MKNFSKKVKYSILSLREKFLSTMLSKHLDTTFTNSTTKTMISSTETITFSTETEKNIKLVSENVFNIMKSCGNNPIKYIEYMEAEGTKVFRIKDASKKLQKINEDEGLITELNGKKALYMNFILGLGLSFTFKPALVMSYGEIEPYYMLREFYKWYSLKTGLPGFNFTAQENFKKYLKNINDSSIKNLNYKDMLELKEAIARDSEANEFVINAVKLKEGGEKVFKKMNDGGANI</sequence>